<evidence type="ECO:0000313" key="2">
    <source>
        <dbReference type="Proteomes" id="UP000093561"/>
    </source>
</evidence>
<protein>
    <submittedName>
        <fullName evidence="3">Uncharacterized protein</fullName>
    </submittedName>
</protein>
<reference evidence="3" key="3">
    <citation type="submission" date="2024-02" db="UniProtKB">
        <authorList>
            <consortium name="WormBaseParasite"/>
        </authorList>
    </citation>
    <scope>IDENTIFICATION</scope>
    <source>
        <strain evidence="3">pt0022</strain>
    </source>
</reference>
<name>A0AAF5PXA7_WUCBA</name>
<keyword evidence="1" id="KW-0812">Transmembrane</keyword>
<keyword evidence="1" id="KW-0472">Membrane</keyword>
<sequence length="60" mass="6876">MVELKLVYQKSRILNYIQLQTYYCFAIFLNCKLSTSIIAPCFIGKEKMPGIKGSKDNLVV</sequence>
<accession>A0AAF5PXA7</accession>
<evidence type="ECO:0000256" key="1">
    <source>
        <dbReference type="SAM" id="Phobius"/>
    </source>
</evidence>
<organism evidence="2 3">
    <name type="scientific">Wuchereria bancrofti</name>
    <dbReference type="NCBI Taxonomy" id="6293"/>
    <lineage>
        <taxon>Eukaryota</taxon>
        <taxon>Metazoa</taxon>
        <taxon>Ecdysozoa</taxon>
        <taxon>Nematoda</taxon>
        <taxon>Chromadorea</taxon>
        <taxon>Rhabditida</taxon>
        <taxon>Spirurina</taxon>
        <taxon>Spiruromorpha</taxon>
        <taxon>Filarioidea</taxon>
        <taxon>Onchocercidae</taxon>
        <taxon>Wuchereria</taxon>
    </lineage>
</organism>
<proteinExistence type="predicted"/>
<dbReference type="AlphaFoldDB" id="A0AAF5PXA7"/>
<dbReference type="WBParaSite" id="mrna-Wban_07286">
    <property type="protein sequence ID" value="mrna-Wban_07286"/>
    <property type="gene ID" value="Wban_07286"/>
</dbReference>
<reference evidence="2" key="1">
    <citation type="submission" date="2015-03" db="EMBL/GenBank/DDBJ databases">
        <title>Wuchereria bancrofti Genome Sequencing Papua New Guinea Strain.</title>
        <authorList>
            <person name="Small S.T."/>
            <person name="Serre D."/>
            <person name="Zimmerman P.A."/>
        </authorList>
    </citation>
    <scope>NUCLEOTIDE SEQUENCE [LARGE SCALE GENOMIC DNA]</scope>
    <source>
        <strain evidence="2">pt0022</strain>
    </source>
</reference>
<keyword evidence="1" id="KW-1133">Transmembrane helix</keyword>
<reference evidence="2" key="2">
    <citation type="journal article" date="2016" name="Mol. Ecol.">
        <title>Population genomics of the filarial nematode parasite Wuchereria bancrofti from mosquitoes.</title>
        <authorList>
            <person name="Small S.T."/>
            <person name="Reimer L.J."/>
            <person name="Tisch D.J."/>
            <person name="King C.L."/>
            <person name="Christensen B.M."/>
            <person name="Siba P.M."/>
            <person name="Kazura J.W."/>
            <person name="Serre D."/>
            <person name="Zimmerman P.A."/>
        </authorList>
    </citation>
    <scope>NUCLEOTIDE SEQUENCE</scope>
    <source>
        <strain evidence="2">pt0022</strain>
    </source>
</reference>
<evidence type="ECO:0000313" key="3">
    <source>
        <dbReference type="WBParaSite" id="mrna-Wban_07286"/>
    </source>
</evidence>
<feature type="transmembrane region" description="Helical" evidence="1">
    <location>
        <begin position="20"/>
        <end position="43"/>
    </location>
</feature>
<dbReference type="Proteomes" id="UP000093561">
    <property type="component" value="Unassembled WGS sequence"/>
</dbReference>